<feature type="signal peptide" evidence="2">
    <location>
        <begin position="1"/>
        <end position="21"/>
    </location>
</feature>
<name>A0A7X2BK07_9PSED</name>
<dbReference type="Proteomes" id="UP000441404">
    <property type="component" value="Unassembled WGS sequence"/>
</dbReference>
<dbReference type="RefSeq" id="WP_153429896.1">
    <property type="nucleotide sequence ID" value="NZ_WIWJ01000042.1"/>
</dbReference>
<protein>
    <recommendedName>
        <fullName evidence="5">Conjugal transfer protein TraG</fullName>
    </recommendedName>
</protein>
<dbReference type="AlphaFoldDB" id="A0A7X2BK07"/>
<keyword evidence="1" id="KW-0472">Membrane</keyword>
<feature type="chain" id="PRO_5031113052" description="Conjugal transfer protein TraG" evidence="2">
    <location>
        <begin position="22"/>
        <end position="853"/>
    </location>
</feature>
<evidence type="ECO:0000256" key="1">
    <source>
        <dbReference type="SAM" id="Phobius"/>
    </source>
</evidence>
<feature type="transmembrane region" description="Helical" evidence="1">
    <location>
        <begin position="171"/>
        <end position="189"/>
    </location>
</feature>
<gene>
    <name evidence="3" type="ORF">GHO40_20145</name>
</gene>
<evidence type="ECO:0000256" key="2">
    <source>
        <dbReference type="SAM" id="SignalP"/>
    </source>
</evidence>
<proteinExistence type="predicted"/>
<feature type="transmembrane region" description="Helical" evidence="1">
    <location>
        <begin position="703"/>
        <end position="725"/>
    </location>
</feature>
<reference evidence="3 4" key="1">
    <citation type="submission" date="2019-10" db="EMBL/GenBank/DDBJ databases">
        <title>Evaluation of single-gene subtyping targets for Pseudomonas.</title>
        <authorList>
            <person name="Reichler S.J."/>
            <person name="Orsi R.H."/>
            <person name="Wiedmann M."/>
            <person name="Martin N.H."/>
            <person name="Murphy S.I."/>
        </authorList>
    </citation>
    <scope>NUCLEOTIDE SEQUENCE [LARGE SCALE GENOMIC DNA]</scope>
    <source>
        <strain evidence="3 4">FSL R10-3257</strain>
    </source>
</reference>
<evidence type="ECO:0000313" key="3">
    <source>
        <dbReference type="EMBL" id="MQT49020.1"/>
    </source>
</evidence>
<feature type="transmembrane region" description="Helical" evidence="1">
    <location>
        <begin position="790"/>
        <end position="816"/>
    </location>
</feature>
<keyword evidence="1" id="KW-0812">Transmembrane</keyword>
<feature type="transmembrane region" description="Helical" evidence="1">
    <location>
        <begin position="96"/>
        <end position="119"/>
    </location>
</feature>
<evidence type="ECO:0000313" key="4">
    <source>
        <dbReference type="Proteomes" id="UP000441404"/>
    </source>
</evidence>
<accession>A0A7X2BK07</accession>
<feature type="transmembrane region" description="Helical" evidence="1">
    <location>
        <begin position="140"/>
        <end position="159"/>
    </location>
</feature>
<feature type="transmembrane region" description="Helical" evidence="1">
    <location>
        <begin position="745"/>
        <end position="770"/>
    </location>
</feature>
<keyword evidence="2" id="KW-0732">Signal</keyword>
<organism evidence="3 4">
    <name type="scientific">Pseudomonas helleri</name>
    <dbReference type="NCBI Taxonomy" id="1608996"/>
    <lineage>
        <taxon>Bacteria</taxon>
        <taxon>Pseudomonadati</taxon>
        <taxon>Pseudomonadota</taxon>
        <taxon>Gammaproteobacteria</taxon>
        <taxon>Pseudomonadales</taxon>
        <taxon>Pseudomonadaceae</taxon>
        <taxon>Pseudomonas</taxon>
    </lineage>
</organism>
<comment type="caution">
    <text evidence="3">The sequence shown here is derived from an EMBL/GenBank/DDBJ whole genome shotgun (WGS) entry which is preliminary data.</text>
</comment>
<feature type="transmembrane region" description="Helical" evidence="1">
    <location>
        <begin position="678"/>
        <end position="697"/>
    </location>
</feature>
<evidence type="ECO:0008006" key="5">
    <source>
        <dbReference type="Google" id="ProtNLM"/>
    </source>
</evidence>
<sequence>MKHIFAFITFVLLLSTTNVNAQPLSQSLSEGLGGSIKLQQSQSEDQKSLDPVYGLNEALYGCSLSQQMKIWPAFDSTIIEECYGKNNIFNSGAANIFSAAVAGVAGLFVAILGAVGGWLSLTRLIDVMSGRASRQQTFTFTLLILFIVLLLKPVIRTAPESENEGWNQNKISALTFILSPVFVATLHAIETYLTETNEKAVMLYPPIKIPVYTNGKVQEIYNMIDFFVCTAEYPDDGKAQIDFFSVDDEVKGYKQVGKCSISISFKINQQLIDEAKAQGLIDFRQYAINNVKQAITAASADANAVAHNIASKPQPLPGKELDSFEATKLVDGDEGSYNLNAMSAAGIGDYAWAASENISKRLAESLNRYPNLDEQSLPKSRSPQLCVHTPGGTSFFKNAGADENLKACVQTMCAEGSSQYVCGAAVAYAGQYLGQSFYEHPNFFTMFKNFMARFYDSDAFIEKAHLTYNSLSIDSTISEGLYEPLRIGNVAFTVPYEHIRNTLDHDWWFENGFDLFASEVIPADYKQAVHDALTIGPDGFLGIVRTNFCLQNPNTNDAEGSGFYCPSVFKTMQMQGKRFLAAAAYLEAGARAAKLTRKTPVDKSAASAAVKQGTALVGDITTKLGMSKAALIAIAALHENTDDMYAEYGSTLGNEEIYALAALFIIPELAEAMHHAAIYLWGAGMFLTIVIPMTVALGVMGMFITYLVVLITAPIKIIPFAVLLFKNEGVNQTSDFFEPFDDLLVFFLSVMGYAILFTFGPMFIDTLFAYRVFDLDRMMTLNHQLPVFDGIVGAVKATSVYVIFFLILTINIWAIFKISMSNFTIIKQIAFGDKYESSNYYEQAELSHKKDVI</sequence>
<keyword evidence="1" id="KW-1133">Transmembrane helix</keyword>
<dbReference type="EMBL" id="WIWJ01000042">
    <property type="protein sequence ID" value="MQT49020.1"/>
    <property type="molecule type" value="Genomic_DNA"/>
</dbReference>